<reference evidence="2 3" key="1">
    <citation type="submission" date="2023-05" db="EMBL/GenBank/DDBJ databases">
        <title>B98-5 Cell Line De Novo Hybrid Assembly: An Optical Mapping Approach.</title>
        <authorList>
            <person name="Kananen K."/>
            <person name="Auerbach J.A."/>
            <person name="Kautto E."/>
            <person name="Blachly J.S."/>
        </authorList>
    </citation>
    <scope>NUCLEOTIDE SEQUENCE [LARGE SCALE GENOMIC DNA]</scope>
    <source>
        <strain evidence="2">B95-8</strain>
        <tissue evidence="2">Cell line</tissue>
    </source>
</reference>
<sequence length="67" mass="7608">MFTRQFKKRVILEQLQVEKAEGMASALQVAQHIPCAEAETIDQPGRWQEGPQMSRAASQKNHRFVLG</sequence>
<accession>A0ABQ9TYN1</accession>
<organism evidence="2 3">
    <name type="scientific">Saguinus oedipus</name>
    <name type="common">Cotton-top tamarin</name>
    <name type="synonym">Oedipomidas oedipus</name>
    <dbReference type="NCBI Taxonomy" id="9490"/>
    <lineage>
        <taxon>Eukaryota</taxon>
        <taxon>Metazoa</taxon>
        <taxon>Chordata</taxon>
        <taxon>Craniata</taxon>
        <taxon>Vertebrata</taxon>
        <taxon>Euteleostomi</taxon>
        <taxon>Mammalia</taxon>
        <taxon>Eutheria</taxon>
        <taxon>Euarchontoglires</taxon>
        <taxon>Primates</taxon>
        <taxon>Haplorrhini</taxon>
        <taxon>Platyrrhini</taxon>
        <taxon>Cebidae</taxon>
        <taxon>Callitrichinae</taxon>
        <taxon>Saguinus</taxon>
    </lineage>
</organism>
<dbReference type="Proteomes" id="UP001266305">
    <property type="component" value="Unassembled WGS sequence"/>
</dbReference>
<name>A0ABQ9TYN1_SAGOE</name>
<comment type="caution">
    <text evidence="2">The sequence shown here is derived from an EMBL/GenBank/DDBJ whole genome shotgun (WGS) entry which is preliminary data.</text>
</comment>
<gene>
    <name evidence="2" type="ORF">P7K49_032300</name>
</gene>
<feature type="region of interest" description="Disordered" evidence="1">
    <location>
        <begin position="43"/>
        <end position="67"/>
    </location>
</feature>
<keyword evidence="3" id="KW-1185">Reference proteome</keyword>
<feature type="non-terminal residue" evidence="2">
    <location>
        <position position="67"/>
    </location>
</feature>
<evidence type="ECO:0000313" key="2">
    <source>
        <dbReference type="EMBL" id="KAK2089634.1"/>
    </source>
</evidence>
<evidence type="ECO:0000256" key="1">
    <source>
        <dbReference type="SAM" id="MobiDB-lite"/>
    </source>
</evidence>
<proteinExistence type="predicted"/>
<dbReference type="EMBL" id="JASSZA010000018">
    <property type="protein sequence ID" value="KAK2089634.1"/>
    <property type="molecule type" value="Genomic_DNA"/>
</dbReference>
<evidence type="ECO:0000313" key="3">
    <source>
        <dbReference type="Proteomes" id="UP001266305"/>
    </source>
</evidence>
<protein>
    <submittedName>
        <fullName evidence="2">Uncharacterized protein</fullName>
    </submittedName>
</protein>